<evidence type="ECO:0000313" key="3">
    <source>
        <dbReference type="Proteomes" id="UP001165383"/>
    </source>
</evidence>
<accession>A0ABT0SAK5</accession>
<sequence length="193" mass="21321">MSGTDYILGLLTIVTGLAVSDMIVSLHGLLINRRLVKWDWLALLAAAFVFLLIINSWRMTYVAFEGSVKGPHIWIFLLILAPMISLYLAARAALPDNVVVGQPFDLGEHYAFVGRYLWSAIAVLYGAVVFMGGLSFVTRGLSAQGDMYLAGLIGFPIVLALAIWPNRKLHRIAVPLLFIWLCIRVLPARLLVV</sequence>
<feature type="transmembrane region" description="Helical" evidence="1">
    <location>
        <begin position="148"/>
        <end position="165"/>
    </location>
</feature>
<keyword evidence="3" id="KW-1185">Reference proteome</keyword>
<dbReference type="RefSeq" id="WP_249915833.1">
    <property type="nucleotide sequence ID" value="NZ_JAMGBB010000001.1"/>
</dbReference>
<protein>
    <submittedName>
        <fullName evidence="2">Uncharacterized protein</fullName>
    </submittedName>
</protein>
<keyword evidence="1" id="KW-0472">Membrane</keyword>
<feature type="transmembrane region" description="Helical" evidence="1">
    <location>
        <begin position="41"/>
        <end position="61"/>
    </location>
</feature>
<evidence type="ECO:0000313" key="2">
    <source>
        <dbReference type="EMBL" id="MCL6741450.1"/>
    </source>
</evidence>
<name>A0ABT0SAK5_9SPHN</name>
<feature type="transmembrane region" description="Helical" evidence="1">
    <location>
        <begin position="172"/>
        <end position="192"/>
    </location>
</feature>
<keyword evidence="1" id="KW-1133">Transmembrane helix</keyword>
<keyword evidence="1" id="KW-0812">Transmembrane</keyword>
<feature type="transmembrane region" description="Helical" evidence="1">
    <location>
        <begin position="73"/>
        <end position="94"/>
    </location>
</feature>
<dbReference type="Proteomes" id="UP001165383">
    <property type="component" value="Unassembled WGS sequence"/>
</dbReference>
<proteinExistence type="predicted"/>
<reference evidence="2" key="1">
    <citation type="submission" date="2022-05" db="EMBL/GenBank/DDBJ databases">
        <authorList>
            <person name="Jo J.-H."/>
            <person name="Im W.-T."/>
        </authorList>
    </citation>
    <scope>NUCLEOTIDE SEQUENCE</scope>
    <source>
        <strain evidence="2">RB56-2</strain>
    </source>
</reference>
<gene>
    <name evidence="2" type="ORF">LZ518_09935</name>
</gene>
<feature type="transmembrane region" description="Helical" evidence="1">
    <location>
        <begin position="6"/>
        <end position="29"/>
    </location>
</feature>
<organism evidence="2 3">
    <name type="scientific">Sphingomonas brevis</name>
    <dbReference type="NCBI Taxonomy" id="2908206"/>
    <lineage>
        <taxon>Bacteria</taxon>
        <taxon>Pseudomonadati</taxon>
        <taxon>Pseudomonadota</taxon>
        <taxon>Alphaproteobacteria</taxon>
        <taxon>Sphingomonadales</taxon>
        <taxon>Sphingomonadaceae</taxon>
        <taxon>Sphingomonas</taxon>
    </lineage>
</organism>
<feature type="transmembrane region" description="Helical" evidence="1">
    <location>
        <begin position="115"/>
        <end position="136"/>
    </location>
</feature>
<comment type="caution">
    <text evidence="2">The sequence shown here is derived from an EMBL/GenBank/DDBJ whole genome shotgun (WGS) entry which is preliminary data.</text>
</comment>
<dbReference type="EMBL" id="JAMGBB010000001">
    <property type="protein sequence ID" value="MCL6741450.1"/>
    <property type="molecule type" value="Genomic_DNA"/>
</dbReference>
<evidence type="ECO:0000256" key="1">
    <source>
        <dbReference type="SAM" id="Phobius"/>
    </source>
</evidence>